<dbReference type="PANTHER" id="PTHR35849">
    <property type="entry name" value="BLR2341 PROTEIN"/>
    <property type="match status" value="1"/>
</dbReference>
<evidence type="ECO:0000256" key="3">
    <source>
        <dbReference type="SAM" id="MobiDB-lite"/>
    </source>
</evidence>
<dbReference type="InterPro" id="IPR002645">
    <property type="entry name" value="STAS_dom"/>
</dbReference>
<feature type="domain" description="STAS" evidence="4">
    <location>
        <begin position="1"/>
        <end position="85"/>
    </location>
</feature>
<organism evidence="5 6">
    <name type="scientific">Kitasatospora phosalacinea</name>
    <dbReference type="NCBI Taxonomy" id="2065"/>
    <lineage>
        <taxon>Bacteria</taxon>
        <taxon>Bacillati</taxon>
        <taxon>Actinomycetota</taxon>
        <taxon>Actinomycetes</taxon>
        <taxon>Kitasatosporales</taxon>
        <taxon>Streptomycetaceae</taxon>
        <taxon>Kitasatospora</taxon>
    </lineage>
</organism>
<name>A0A9W6V526_9ACTN</name>
<comment type="similarity">
    <text evidence="1 2">Belongs to the anti-sigma-factor antagonist family.</text>
</comment>
<feature type="compositionally biased region" description="Basic and acidic residues" evidence="3">
    <location>
        <begin position="9"/>
        <end position="20"/>
    </location>
</feature>
<protein>
    <recommendedName>
        <fullName evidence="2">Anti-sigma factor antagonist</fullName>
    </recommendedName>
</protein>
<dbReference type="Gene3D" id="3.30.750.24">
    <property type="entry name" value="STAS domain"/>
    <property type="match status" value="1"/>
</dbReference>
<dbReference type="InterPro" id="IPR058548">
    <property type="entry name" value="MlaB-like_STAS"/>
</dbReference>
<evidence type="ECO:0000256" key="1">
    <source>
        <dbReference type="ARBA" id="ARBA00009013"/>
    </source>
</evidence>
<dbReference type="Proteomes" id="UP001165041">
    <property type="component" value="Unassembled WGS sequence"/>
</dbReference>
<feature type="region of interest" description="Disordered" evidence="3">
    <location>
        <begin position="1"/>
        <end position="20"/>
    </location>
</feature>
<accession>A0A9W6V526</accession>
<evidence type="ECO:0000313" key="5">
    <source>
        <dbReference type="EMBL" id="GLW72680.1"/>
    </source>
</evidence>
<reference evidence="5" key="1">
    <citation type="submission" date="2023-02" db="EMBL/GenBank/DDBJ databases">
        <title>Kitasatospora phosalacinea NBRC 14627.</title>
        <authorList>
            <person name="Ichikawa N."/>
            <person name="Sato H."/>
            <person name="Tonouchi N."/>
        </authorList>
    </citation>
    <scope>NUCLEOTIDE SEQUENCE</scope>
    <source>
        <strain evidence="5">NBRC 14627</strain>
    </source>
</reference>
<dbReference type="CDD" id="cd07043">
    <property type="entry name" value="STAS_anti-anti-sigma_factors"/>
    <property type="match status" value="1"/>
</dbReference>
<dbReference type="InterPro" id="IPR036513">
    <property type="entry name" value="STAS_dom_sf"/>
</dbReference>
<sequence length="120" mass="12961">MESPFPVRVRGEVDADTAPRTHRELTRALAEHREVVLDLSEVTFMDCAGLRVLLAAGELADRTGARLVLRGAGRPVARLLELTGLDLAGLERPGGPRPRADRSGAPRPRAARPRAVRAGR</sequence>
<gene>
    <name evidence="5" type="ORF">Kpho02_49790</name>
</gene>
<dbReference type="NCBIfam" id="TIGR00377">
    <property type="entry name" value="ant_ant_sig"/>
    <property type="match status" value="1"/>
</dbReference>
<dbReference type="PROSITE" id="PS50801">
    <property type="entry name" value="STAS"/>
    <property type="match status" value="1"/>
</dbReference>
<dbReference type="InterPro" id="IPR003658">
    <property type="entry name" value="Anti-sigma_ant"/>
</dbReference>
<comment type="caution">
    <text evidence="5">The sequence shown here is derived from an EMBL/GenBank/DDBJ whole genome shotgun (WGS) entry which is preliminary data.</text>
</comment>
<evidence type="ECO:0000259" key="4">
    <source>
        <dbReference type="PROSITE" id="PS50801"/>
    </source>
</evidence>
<dbReference type="InterPro" id="IPR052746">
    <property type="entry name" value="MlaB_ABC_Transporter"/>
</dbReference>
<feature type="compositionally biased region" description="Basic residues" evidence="3">
    <location>
        <begin position="109"/>
        <end position="120"/>
    </location>
</feature>
<evidence type="ECO:0000313" key="6">
    <source>
        <dbReference type="Proteomes" id="UP001165041"/>
    </source>
</evidence>
<dbReference type="Pfam" id="PF13466">
    <property type="entry name" value="STAS_2"/>
    <property type="match status" value="1"/>
</dbReference>
<dbReference type="GO" id="GO:0043856">
    <property type="term" value="F:anti-sigma factor antagonist activity"/>
    <property type="evidence" value="ECO:0007669"/>
    <property type="project" value="InterPro"/>
</dbReference>
<dbReference type="EMBL" id="BSSA01000019">
    <property type="protein sequence ID" value="GLW72680.1"/>
    <property type="molecule type" value="Genomic_DNA"/>
</dbReference>
<feature type="region of interest" description="Disordered" evidence="3">
    <location>
        <begin position="88"/>
        <end position="120"/>
    </location>
</feature>
<dbReference type="AlphaFoldDB" id="A0A9W6V526"/>
<proteinExistence type="inferred from homology"/>
<dbReference type="SUPFAM" id="SSF52091">
    <property type="entry name" value="SpoIIaa-like"/>
    <property type="match status" value="1"/>
</dbReference>
<evidence type="ECO:0000256" key="2">
    <source>
        <dbReference type="RuleBase" id="RU003749"/>
    </source>
</evidence>
<dbReference type="PANTHER" id="PTHR35849:SF2">
    <property type="entry name" value="BLR2341 PROTEIN"/>
    <property type="match status" value="1"/>
</dbReference>